<dbReference type="KEGG" id="uli:ETAA1_25380"/>
<dbReference type="OrthoDB" id="264324at2"/>
<gene>
    <name evidence="2" type="ORF">ETAA1_25380</name>
</gene>
<accession>A0A517XSX4</accession>
<dbReference type="AlphaFoldDB" id="A0A517XSX4"/>
<reference evidence="2 3" key="1">
    <citation type="submission" date="2019-02" db="EMBL/GenBank/DDBJ databases">
        <title>Deep-cultivation of Planctomycetes and their phenomic and genomic characterization uncovers novel biology.</title>
        <authorList>
            <person name="Wiegand S."/>
            <person name="Jogler M."/>
            <person name="Boedeker C."/>
            <person name="Pinto D."/>
            <person name="Vollmers J."/>
            <person name="Rivas-Marin E."/>
            <person name="Kohn T."/>
            <person name="Peeters S.H."/>
            <person name="Heuer A."/>
            <person name="Rast P."/>
            <person name="Oberbeckmann S."/>
            <person name="Bunk B."/>
            <person name="Jeske O."/>
            <person name="Meyerdierks A."/>
            <person name="Storesund J.E."/>
            <person name="Kallscheuer N."/>
            <person name="Luecker S."/>
            <person name="Lage O.M."/>
            <person name="Pohl T."/>
            <person name="Merkel B.J."/>
            <person name="Hornburger P."/>
            <person name="Mueller R.-W."/>
            <person name="Bruemmer F."/>
            <person name="Labrenz M."/>
            <person name="Spormann A.M."/>
            <person name="Op den Camp H."/>
            <person name="Overmann J."/>
            <person name="Amann R."/>
            <person name="Jetten M.S.M."/>
            <person name="Mascher T."/>
            <person name="Medema M.H."/>
            <person name="Devos D.P."/>
            <person name="Kaster A.-K."/>
            <person name="Ovreas L."/>
            <person name="Rohde M."/>
            <person name="Galperin M.Y."/>
            <person name="Jogler C."/>
        </authorList>
    </citation>
    <scope>NUCLEOTIDE SEQUENCE [LARGE SCALE GENOMIC DNA]</scope>
    <source>
        <strain evidence="2 3">ETA_A1</strain>
    </source>
</reference>
<dbReference type="RefSeq" id="WP_145238391.1">
    <property type="nucleotide sequence ID" value="NZ_CP036273.1"/>
</dbReference>
<feature type="domain" description="Gene product 88" evidence="1">
    <location>
        <begin position="38"/>
        <end position="262"/>
    </location>
</feature>
<organism evidence="2 3">
    <name type="scientific">Urbifossiella limnaea</name>
    <dbReference type="NCBI Taxonomy" id="2528023"/>
    <lineage>
        <taxon>Bacteria</taxon>
        <taxon>Pseudomonadati</taxon>
        <taxon>Planctomycetota</taxon>
        <taxon>Planctomycetia</taxon>
        <taxon>Gemmatales</taxon>
        <taxon>Gemmataceae</taxon>
        <taxon>Urbifossiella</taxon>
    </lineage>
</organism>
<proteinExistence type="predicted"/>
<dbReference type="Pfam" id="PF17338">
    <property type="entry name" value="GP88"/>
    <property type="match status" value="1"/>
</dbReference>
<protein>
    <recommendedName>
        <fullName evidence="1">Gene product 88 domain-containing protein</fullName>
    </recommendedName>
</protein>
<name>A0A517XSX4_9BACT</name>
<evidence type="ECO:0000259" key="1">
    <source>
        <dbReference type="Pfam" id="PF17338"/>
    </source>
</evidence>
<dbReference type="EMBL" id="CP036273">
    <property type="protein sequence ID" value="QDU20583.1"/>
    <property type="molecule type" value="Genomic_DNA"/>
</dbReference>
<dbReference type="InterPro" id="IPR020290">
    <property type="entry name" value="Gp88"/>
</dbReference>
<evidence type="ECO:0000313" key="2">
    <source>
        <dbReference type="EMBL" id="QDU20583.1"/>
    </source>
</evidence>
<sequence length="283" mass="31663">MAKVRPRKATVNVRVETNSQVSITVRVKSEQERLALKFGQGNAKLSQAITTFSLPAGHSCPFARQCLSKSDRGTGIIRDGKHVRFRCYAATMEARRPSVRRARWHNYDQLRACRSAEEMARLILDSLTPFAGWVRVHDSGEFYSQVYFDAWVLVAQTRPRTTFYAYTKALPFWLQRLALVGDGYEPGAVPNLVLTASHGGTHDHFIREHRLRSASVVYSQVEADDQGLEVDHDDTHAMEHGYDFALLLHGQQPAGSEAAKAARALRDAGFSGYGKSRFPLSVI</sequence>
<dbReference type="Proteomes" id="UP000319576">
    <property type="component" value="Chromosome"/>
</dbReference>
<keyword evidence="3" id="KW-1185">Reference proteome</keyword>
<evidence type="ECO:0000313" key="3">
    <source>
        <dbReference type="Proteomes" id="UP000319576"/>
    </source>
</evidence>